<reference evidence="1" key="1">
    <citation type="submission" date="2021-02" db="EMBL/GenBank/DDBJ databases">
        <authorList>
            <person name="Nowell W R."/>
        </authorList>
    </citation>
    <scope>NUCLEOTIDE SEQUENCE</scope>
</reference>
<name>A0A8S2EKY2_9BILA</name>
<dbReference type="AlphaFoldDB" id="A0A8S2EKY2"/>
<gene>
    <name evidence="1" type="ORF">OVA965_LOCUS22794</name>
    <name evidence="2" type="ORF">TMI583_LOCUS23507</name>
</gene>
<sequence length="245" mass="28455">MEFDLNSWSKVIPYWEGRDIGQYSDHITVWLDKHIGREGQNDDLKLKFRTDIHPLTTLDHEEAEVDPPLHLDPEILELLKDRVYFLKAFFDPEECLKFINLYHDRKIFFITSGSMGEHFLSRIAGLPQIQEILIFCGNISHHVHTWAMNYTEIITAMLDHQTNLLLRLTKDIAKYIEDKGNQHMAHFERNGATTCYAWAIKLTLRAKKLGDTKSKALLDILVRKFEDAEPAGGVAPVEHMEQDQQ</sequence>
<dbReference type="Proteomes" id="UP000682733">
    <property type="component" value="Unassembled WGS sequence"/>
</dbReference>
<protein>
    <submittedName>
        <fullName evidence="1">Uncharacterized protein</fullName>
    </submittedName>
</protein>
<dbReference type="Proteomes" id="UP000677228">
    <property type="component" value="Unassembled WGS sequence"/>
</dbReference>
<dbReference type="EMBL" id="CAJOBA010034507">
    <property type="protein sequence ID" value="CAF3986773.1"/>
    <property type="molecule type" value="Genomic_DNA"/>
</dbReference>
<accession>A0A8S2EKY2</accession>
<proteinExistence type="predicted"/>
<organism evidence="1 3">
    <name type="scientific">Didymodactylos carnosus</name>
    <dbReference type="NCBI Taxonomy" id="1234261"/>
    <lineage>
        <taxon>Eukaryota</taxon>
        <taxon>Metazoa</taxon>
        <taxon>Spiralia</taxon>
        <taxon>Gnathifera</taxon>
        <taxon>Rotifera</taxon>
        <taxon>Eurotatoria</taxon>
        <taxon>Bdelloidea</taxon>
        <taxon>Philodinida</taxon>
        <taxon>Philodinidae</taxon>
        <taxon>Didymodactylos</taxon>
    </lineage>
</organism>
<comment type="caution">
    <text evidence="1">The sequence shown here is derived from an EMBL/GenBank/DDBJ whole genome shotgun (WGS) entry which is preliminary data.</text>
</comment>
<evidence type="ECO:0000313" key="2">
    <source>
        <dbReference type="EMBL" id="CAF3986773.1"/>
    </source>
</evidence>
<evidence type="ECO:0000313" key="1">
    <source>
        <dbReference type="EMBL" id="CAF1175575.1"/>
    </source>
</evidence>
<dbReference type="EMBL" id="CAJNOK010012985">
    <property type="protein sequence ID" value="CAF1175575.1"/>
    <property type="molecule type" value="Genomic_DNA"/>
</dbReference>
<evidence type="ECO:0000313" key="3">
    <source>
        <dbReference type="Proteomes" id="UP000677228"/>
    </source>
</evidence>